<dbReference type="OrthoDB" id="9804700at2"/>
<accession>A0A2S2JL65</accession>
<keyword evidence="3 5" id="KW-1133">Transmembrane helix</keyword>
<dbReference type="EMBL" id="QUBG01000001">
    <property type="protein sequence ID" value="TPR46070.1"/>
    <property type="molecule type" value="Genomic_DNA"/>
</dbReference>
<feature type="transmembrane region" description="Helical" evidence="5">
    <location>
        <begin position="367"/>
        <end position="386"/>
    </location>
</feature>
<dbReference type="InterPro" id="IPR002293">
    <property type="entry name" value="AA/rel_permease1"/>
</dbReference>
<feature type="transmembrane region" description="Helical" evidence="5">
    <location>
        <begin position="490"/>
        <end position="509"/>
    </location>
</feature>
<keyword evidence="4 5" id="KW-0472">Membrane</keyword>
<evidence type="ECO:0000256" key="5">
    <source>
        <dbReference type="SAM" id="Phobius"/>
    </source>
</evidence>
<dbReference type="Proteomes" id="UP000784700">
    <property type="component" value="Unassembled WGS sequence"/>
</dbReference>
<evidence type="ECO:0000313" key="7">
    <source>
        <dbReference type="Proteomes" id="UP000784700"/>
    </source>
</evidence>
<keyword evidence="2 5" id="KW-0812">Transmembrane</keyword>
<evidence type="ECO:0000313" key="6">
    <source>
        <dbReference type="EMBL" id="TPR46070.1"/>
    </source>
</evidence>
<reference evidence="6" key="1">
    <citation type="submission" date="2018-08" db="EMBL/GenBank/DDBJ databases">
        <title>Comparative genomics of wild bee and flower associated Lactobacillus reveals potential adaptation to the bee host.</title>
        <authorList>
            <person name="Vuong H.Q."/>
            <person name="Mcfrederick Q.S."/>
        </authorList>
    </citation>
    <scope>NUCLEOTIDE SEQUENCE</scope>
    <source>
        <strain evidence="6">HV_63</strain>
    </source>
</reference>
<comment type="caution">
    <text evidence="6">The sequence shown here is derived from an EMBL/GenBank/DDBJ whole genome shotgun (WGS) entry which is preliminary data.</text>
</comment>
<feature type="transmembrane region" description="Helical" evidence="5">
    <location>
        <begin position="165"/>
        <end position="184"/>
    </location>
</feature>
<organism evidence="6 7">
    <name type="scientific">Apilactobacillus micheneri</name>
    <dbReference type="NCBI Taxonomy" id="1899430"/>
    <lineage>
        <taxon>Bacteria</taxon>
        <taxon>Bacillati</taxon>
        <taxon>Bacillota</taxon>
        <taxon>Bacilli</taxon>
        <taxon>Lactobacillales</taxon>
        <taxon>Lactobacillaceae</taxon>
        <taxon>Apilactobacillus</taxon>
    </lineage>
</organism>
<dbReference type="Gene3D" id="1.20.1740.10">
    <property type="entry name" value="Amino acid/polyamine transporter I"/>
    <property type="match status" value="1"/>
</dbReference>
<proteinExistence type="predicted"/>
<dbReference type="PANTHER" id="PTHR47547:SF1">
    <property type="entry name" value="ASPARTATE-PROTON SYMPORTER"/>
    <property type="match status" value="1"/>
</dbReference>
<name>A0A2S2JL65_9LACO</name>
<dbReference type="PANTHER" id="PTHR47547">
    <property type="match status" value="1"/>
</dbReference>
<feature type="transmembrane region" description="Helical" evidence="5">
    <location>
        <begin position="12"/>
        <end position="30"/>
    </location>
</feature>
<sequence>MKKNNNSGKIGLFQIVMLGLSSIIGSGWLFGSWEASKVAGPAAILSWIIGAIVIGAIAFNYIELGSMFPESGGMSKYAQYTHGSLLGFIAAWANWVSLVTLIPIEAVAAVQYMGSWPWKWAHWTHGFLVNGEISNTGLFVVFLFILVFTLLNYWSVNLLARFTSFISIFKLGIPLLTIIMLLMSGFHSGNFNSQGFMPYGSAAIFSATTASGIIFSYNAFQVVINMGKEIKNPKRNIALGITISLAISIVIYVLLQFTFIGTIVPQDLANGWHGVDFQSPFADLAILLGIHWLAVLLYFDAFVSPFGTGVSFVAQTGRTLAAMVQNEHMPKFIGKINKRWGVPRMAMVVNLVISVLLVAIFRSWGTLASVISTSTLIAYLTGPVTVTSLRQMAPNFKRPIRLKLLKVMAPLAFVLASLATYWAMWPTTVKVILVILLGLPFYFYFEWKTGWKKTRNQFTGSFWMIGYLIFISIISYMGSTPFGGQNWIPYPLDFVVIIISSLVFYKWGISSAMVTKDLHNAKEVNDEINLEDFEDEDNKDK</sequence>
<evidence type="ECO:0000256" key="2">
    <source>
        <dbReference type="ARBA" id="ARBA00022692"/>
    </source>
</evidence>
<dbReference type="AlphaFoldDB" id="A0A2S2JL65"/>
<feature type="transmembrane region" description="Helical" evidence="5">
    <location>
        <begin position="341"/>
        <end position="361"/>
    </location>
</feature>
<dbReference type="GO" id="GO:0016020">
    <property type="term" value="C:membrane"/>
    <property type="evidence" value="ECO:0007669"/>
    <property type="project" value="UniProtKB-SubCell"/>
</dbReference>
<dbReference type="GO" id="GO:0022857">
    <property type="term" value="F:transmembrane transporter activity"/>
    <property type="evidence" value="ECO:0007669"/>
    <property type="project" value="InterPro"/>
</dbReference>
<feature type="transmembrane region" description="Helical" evidence="5">
    <location>
        <begin position="237"/>
        <end position="264"/>
    </location>
</feature>
<dbReference type="PIRSF" id="PIRSF006060">
    <property type="entry name" value="AA_transporter"/>
    <property type="match status" value="1"/>
</dbReference>
<feature type="transmembrane region" description="Helical" evidence="5">
    <location>
        <begin position="459"/>
        <end position="478"/>
    </location>
</feature>
<feature type="transmembrane region" description="Helical" evidence="5">
    <location>
        <begin position="431"/>
        <end position="447"/>
    </location>
</feature>
<feature type="transmembrane region" description="Helical" evidence="5">
    <location>
        <begin position="85"/>
        <end position="113"/>
    </location>
</feature>
<evidence type="ECO:0000256" key="4">
    <source>
        <dbReference type="ARBA" id="ARBA00023136"/>
    </source>
</evidence>
<feature type="transmembrane region" description="Helical" evidence="5">
    <location>
        <begin position="196"/>
        <end position="217"/>
    </location>
</feature>
<feature type="transmembrane region" description="Helical" evidence="5">
    <location>
        <begin position="407"/>
        <end position="425"/>
    </location>
</feature>
<dbReference type="RefSeq" id="WP_108982894.1">
    <property type="nucleotide sequence ID" value="NZ_BAABXB010000073.1"/>
</dbReference>
<feature type="transmembrane region" description="Helical" evidence="5">
    <location>
        <begin position="42"/>
        <end position="64"/>
    </location>
</feature>
<dbReference type="GeneID" id="58107648"/>
<dbReference type="InterPro" id="IPR052962">
    <property type="entry name" value="AA_Transporter_AGT"/>
</dbReference>
<protein>
    <submittedName>
        <fullName evidence="6">APC family permease</fullName>
    </submittedName>
</protein>
<dbReference type="Pfam" id="PF13520">
    <property type="entry name" value="AA_permease_2"/>
    <property type="match status" value="1"/>
</dbReference>
<feature type="transmembrane region" description="Helical" evidence="5">
    <location>
        <begin position="133"/>
        <end position="153"/>
    </location>
</feature>
<evidence type="ECO:0000256" key="1">
    <source>
        <dbReference type="ARBA" id="ARBA00004141"/>
    </source>
</evidence>
<evidence type="ECO:0000256" key="3">
    <source>
        <dbReference type="ARBA" id="ARBA00022989"/>
    </source>
</evidence>
<comment type="subcellular location">
    <subcellularLocation>
        <location evidence="1">Membrane</location>
        <topology evidence="1">Multi-pass membrane protein</topology>
    </subcellularLocation>
</comment>
<feature type="transmembrane region" description="Helical" evidence="5">
    <location>
        <begin position="284"/>
        <end position="303"/>
    </location>
</feature>
<gene>
    <name evidence="6" type="ORF">DY130_00730</name>
</gene>